<dbReference type="Proteomes" id="UP001515480">
    <property type="component" value="Unassembled WGS sequence"/>
</dbReference>
<dbReference type="PANTHER" id="PTHR10982:SF21">
    <property type="entry name" value="FATTY ACID SYNTHASE SUBUNIT BETA"/>
    <property type="match status" value="1"/>
</dbReference>
<evidence type="ECO:0000313" key="4">
    <source>
        <dbReference type="Proteomes" id="UP001515480"/>
    </source>
</evidence>
<dbReference type="InterPro" id="IPR014043">
    <property type="entry name" value="Acyl_transferase_dom"/>
</dbReference>
<comment type="caution">
    <text evidence="3">The sequence shown here is derived from an EMBL/GenBank/DDBJ whole genome shotgun (WGS) entry which is preliminary data.</text>
</comment>
<dbReference type="GO" id="GO:0016740">
    <property type="term" value="F:transferase activity"/>
    <property type="evidence" value="ECO:0007669"/>
    <property type="project" value="UniProtKB-KW"/>
</dbReference>
<dbReference type="InterPro" id="IPR001227">
    <property type="entry name" value="Ac_transferase_dom_sf"/>
</dbReference>
<protein>
    <recommendedName>
        <fullName evidence="2">Malonyl-CoA:ACP transacylase (MAT) domain-containing protein</fullName>
    </recommendedName>
</protein>
<dbReference type="SUPFAM" id="SSF51197">
    <property type="entry name" value="Clavaminate synthase-like"/>
    <property type="match status" value="1"/>
</dbReference>
<evidence type="ECO:0000313" key="3">
    <source>
        <dbReference type="EMBL" id="KAL1510749.1"/>
    </source>
</evidence>
<dbReference type="AlphaFoldDB" id="A0AB34J226"/>
<gene>
    <name evidence="3" type="ORF">AB1Y20_007036</name>
</gene>
<dbReference type="SMART" id="SM00827">
    <property type="entry name" value="PKS_AT"/>
    <property type="match status" value="1"/>
</dbReference>
<accession>A0AB34J226</accession>
<dbReference type="PANTHER" id="PTHR10982">
    <property type="entry name" value="MALONYL COA-ACYL CARRIER PROTEIN TRANSACYLASE"/>
    <property type="match status" value="1"/>
</dbReference>
<dbReference type="EMBL" id="JBGBPQ010000015">
    <property type="protein sequence ID" value="KAL1510749.1"/>
    <property type="molecule type" value="Genomic_DNA"/>
</dbReference>
<dbReference type="Gene3D" id="3.40.366.10">
    <property type="entry name" value="Malonyl-Coenzyme A Acyl Carrier Protein, domain 2"/>
    <property type="match status" value="2"/>
</dbReference>
<dbReference type="InterPro" id="IPR050830">
    <property type="entry name" value="Fungal_FAS"/>
</dbReference>
<evidence type="ECO:0000256" key="1">
    <source>
        <dbReference type="ARBA" id="ARBA00022679"/>
    </source>
</evidence>
<dbReference type="SUPFAM" id="SSF52151">
    <property type="entry name" value="FabD/lysophospholipase-like"/>
    <property type="match status" value="1"/>
</dbReference>
<name>A0AB34J226_PRYPA</name>
<reference evidence="3 4" key="1">
    <citation type="journal article" date="2024" name="Science">
        <title>Giant polyketide synthase enzymes in the biosynthesis of giant marine polyether toxins.</title>
        <authorList>
            <person name="Fallon T.R."/>
            <person name="Shende V.V."/>
            <person name="Wierzbicki I.H."/>
            <person name="Pendleton A.L."/>
            <person name="Watervoot N.F."/>
            <person name="Auber R.P."/>
            <person name="Gonzalez D.J."/>
            <person name="Wisecaver J.H."/>
            <person name="Moore B.S."/>
        </authorList>
    </citation>
    <scope>NUCLEOTIDE SEQUENCE [LARGE SCALE GENOMIC DNA]</scope>
    <source>
        <strain evidence="3 4">12B1</strain>
    </source>
</reference>
<dbReference type="InterPro" id="IPR032088">
    <property type="entry name" value="SAT"/>
</dbReference>
<keyword evidence="4" id="KW-1185">Reference proteome</keyword>
<feature type="domain" description="Malonyl-CoA:ACP transacylase (MAT)" evidence="2">
    <location>
        <begin position="25"/>
        <end position="338"/>
    </location>
</feature>
<evidence type="ECO:0000259" key="2">
    <source>
        <dbReference type="SMART" id="SM00827"/>
    </source>
</evidence>
<dbReference type="Pfam" id="PF16073">
    <property type="entry name" value="SAT"/>
    <property type="match status" value="1"/>
</dbReference>
<organism evidence="3 4">
    <name type="scientific">Prymnesium parvum</name>
    <name type="common">Toxic golden alga</name>
    <dbReference type="NCBI Taxonomy" id="97485"/>
    <lineage>
        <taxon>Eukaryota</taxon>
        <taxon>Haptista</taxon>
        <taxon>Haptophyta</taxon>
        <taxon>Prymnesiophyceae</taxon>
        <taxon>Prymnesiales</taxon>
        <taxon>Prymnesiaceae</taxon>
        <taxon>Prymnesium</taxon>
    </lineage>
</organism>
<keyword evidence="1" id="KW-0808">Transferase</keyword>
<dbReference type="InterPro" id="IPR016035">
    <property type="entry name" value="Acyl_Trfase/lysoPLipase"/>
</dbReference>
<sequence>MAARPVAAFSGLGIPSGQLAELRRVATTPAVARFLRHISTHLAAAVAELPPSARDEYFSRGVDIAAWASADKSCWPPLAYLDSTSVTLVLTFVSQLACFLYVWDRTASFPAAASVGHSAGLAAALVVALSATPDELAARGAAFGALLLHLGASVAACTRSSASHALAVLHLPTRLTAARAAAWRPPLTLAATNGARACTVAGAPDDLAAFARALPPPAACRRLPVGAPFHCAADLSAAAAAALRRLAALPPVGGAELRIPCWSCVDGRELSASDAPELQAYLVRALTQWQVDWPRALRAAARFSDLLVDFGPGGGSGVARMSAVVAEEEGLSALRAEYFTQRYCVAGPLPHSWLEWVHGRREAKPHGFVFFSERLKAATAAAAAVRFTPAVLAAIEPELQKVRAGREEAMARWCPPHIRSRLATDAFRKLRERATLRFDPAAFPLQPTFCRALGLGAGAPLHLLHERFHADCGRKHARREKAALLAPLTDEHARAPFLREYERLVVDVLAPHVHAAMGCRRVVFQSFPCVRVLRPGEFSIGPHCDAQYQAPDGNINFYLPLTDEIAGTNSLFLESEPGKEDWEALHLTYGELHRFYGVYCAHFTAENTTDVTRVSIDFRLVPGCCYEEDVEQQPKDFRVGEYYSECVMDESSRFIVTTRGFPYWRHGFPHTNK</sequence>
<proteinExistence type="predicted"/>